<dbReference type="InterPro" id="IPR004875">
    <property type="entry name" value="DDE_SF_endonuclease_dom"/>
</dbReference>
<keyword evidence="6" id="KW-1185">Reference proteome</keyword>
<feature type="compositionally biased region" description="Polar residues" evidence="3">
    <location>
        <begin position="456"/>
        <end position="472"/>
    </location>
</feature>
<dbReference type="InterPro" id="IPR036388">
    <property type="entry name" value="WH-like_DNA-bd_sf"/>
</dbReference>
<evidence type="ECO:0000256" key="1">
    <source>
        <dbReference type="ARBA" id="ARBA00010881"/>
    </source>
</evidence>
<accession>A0A8C3F3T9</accession>
<reference evidence="5" key="2">
    <citation type="submission" date="2025-09" db="UniProtKB">
        <authorList>
            <consortium name="Ensembl"/>
        </authorList>
    </citation>
    <scope>IDENTIFICATION</scope>
</reference>
<dbReference type="GO" id="GO:0005634">
    <property type="term" value="C:nucleus"/>
    <property type="evidence" value="ECO:0007669"/>
    <property type="project" value="TreeGrafter"/>
</dbReference>
<dbReference type="InterPro" id="IPR002514">
    <property type="entry name" value="Transposase_8"/>
</dbReference>
<organism evidence="5 6">
    <name type="scientific">Chrysemys picta bellii</name>
    <name type="common">Western painted turtle</name>
    <name type="synonym">Emys bellii</name>
    <dbReference type="NCBI Taxonomy" id="8478"/>
    <lineage>
        <taxon>Eukaryota</taxon>
        <taxon>Metazoa</taxon>
        <taxon>Chordata</taxon>
        <taxon>Craniata</taxon>
        <taxon>Vertebrata</taxon>
        <taxon>Euteleostomi</taxon>
        <taxon>Archelosauria</taxon>
        <taxon>Testudinata</taxon>
        <taxon>Testudines</taxon>
        <taxon>Cryptodira</taxon>
        <taxon>Durocryptodira</taxon>
        <taxon>Testudinoidea</taxon>
        <taxon>Emydidae</taxon>
        <taxon>Chrysemys</taxon>
    </lineage>
</organism>
<dbReference type="PANTHER" id="PTHR19303:SF56">
    <property type="entry name" value="TIGGER TRANSPOSABLE ELEMENT-DERIVED PROTEIN 5"/>
    <property type="match status" value="1"/>
</dbReference>
<dbReference type="GO" id="GO:0003677">
    <property type="term" value="F:DNA binding"/>
    <property type="evidence" value="ECO:0007669"/>
    <property type="project" value="UniProtKB-KW"/>
</dbReference>
<dbReference type="SMART" id="SM00674">
    <property type="entry name" value="CENPB"/>
    <property type="match status" value="1"/>
</dbReference>
<dbReference type="InterPro" id="IPR009057">
    <property type="entry name" value="Homeodomain-like_sf"/>
</dbReference>
<keyword evidence="2" id="KW-0238">DNA-binding</keyword>
<dbReference type="Gene3D" id="1.10.10.10">
    <property type="entry name" value="Winged helix-like DNA-binding domain superfamily/Winged helix DNA-binding domain"/>
    <property type="match status" value="1"/>
</dbReference>
<dbReference type="Ensembl" id="ENSCPBT00000002725.1">
    <property type="protein sequence ID" value="ENSCPBP00000002233.1"/>
    <property type="gene ID" value="ENSCPBG00000001791.1"/>
</dbReference>
<proteinExistence type="inferred from homology"/>
<dbReference type="Pfam" id="PF03221">
    <property type="entry name" value="HTH_Tnp_Tc5"/>
    <property type="match status" value="1"/>
</dbReference>
<evidence type="ECO:0000313" key="6">
    <source>
        <dbReference type="Proteomes" id="UP000694380"/>
    </source>
</evidence>
<feature type="domain" description="HTH CENPB-type" evidence="4">
    <location>
        <begin position="99"/>
        <end position="172"/>
    </location>
</feature>
<dbReference type="Gene3D" id="1.10.10.60">
    <property type="entry name" value="Homeodomain-like"/>
    <property type="match status" value="1"/>
</dbReference>
<dbReference type="GeneTree" id="ENSGT00940000154420"/>
<dbReference type="OMA" id="HIATEEY"/>
<evidence type="ECO:0000256" key="2">
    <source>
        <dbReference type="ARBA" id="ARBA00023125"/>
    </source>
</evidence>
<name>A0A8C3F3T9_CHRPI</name>
<dbReference type="GO" id="GO:0006313">
    <property type="term" value="P:DNA transposition"/>
    <property type="evidence" value="ECO:0007669"/>
    <property type="project" value="InterPro"/>
</dbReference>
<dbReference type="GO" id="GO:0004803">
    <property type="term" value="F:transposase activity"/>
    <property type="evidence" value="ECO:0007669"/>
    <property type="project" value="InterPro"/>
</dbReference>
<reference evidence="5" key="1">
    <citation type="submission" date="2025-08" db="UniProtKB">
        <authorList>
            <consortium name="Ensembl"/>
        </authorList>
    </citation>
    <scope>IDENTIFICATION</scope>
</reference>
<feature type="region of interest" description="Disordered" evidence="3">
    <location>
        <begin position="449"/>
        <end position="474"/>
    </location>
</feature>
<evidence type="ECO:0000313" key="5">
    <source>
        <dbReference type="Ensembl" id="ENSCPBP00000002233.1"/>
    </source>
</evidence>
<dbReference type="Pfam" id="PF03184">
    <property type="entry name" value="DDE_1"/>
    <property type="match status" value="1"/>
</dbReference>
<dbReference type="PROSITE" id="PS51253">
    <property type="entry name" value="HTH_CENPB"/>
    <property type="match status" value="1"/>
</dbReference>
<evidence type="ECO:0000256" key="3">
    <source>
        <dbReference type="SAM" id="MobiDB-lite"/>
    </source>
</evidence>
<comment type="similarity">
    <text evidence="1">Belongs to the tigger transposable element derived protein family.</text>
</comment>
<dbReference type="InterPro" id="IPR006600">
    <property type="entry name" value="HTH_CenpB_DNA-bd_dom"/>
</dbReference>
<dbReference type="Proteomes" id="UP000694380">
    <property type="component" value="Unplaced"/>
</dbReference>
<dbReference type="Pfam" id="PF01527">
    <property type="entry name" value="HTH_Tnp_1"/>
    <property type="match status" value="1"/>
</dbReference>
<sequence>MKSNWNSLRPSAAFQHCQCGFYVKRLNLPSPDESLREFRKRKSFSVQEKLYALDQLKKGKQQTQLARDLGISKSTLRGWKKEEKLRSLPCILEAETGLQCKKVKFANDESLDSALYQWFGQARSEGVPMSGPILKAQAEKFDRLINGNESKFKASNGWLDRFKKRHTISQVLLSGEIRAADKEAADSYPIELKKLLEEGCYTAGQVYNCDETGLCFKMLPDQGFKLRKDRVTLLFCVNKSGSHKVRPLMIGKARSPGCFHHVNMKTLPFEYTNSKNAWMNSSIFKDWFHKTFVPAVRAHLRKLKQEEKALLLLDNCPAHPSAESLASRDSKSKVSYLLKNTTSEIQPPDQGIMSVFKQNYRREMIKRMVADNSSVDTSLSSLNLKEVCHLGWKAWDAISARCIERCWIKDLGPAFPSSSHDDGNNNEPEFTRFIEDDVPLAEEALREYEHTVPSEPETSGTNGDDNDGTSTPPRKVSEAVKHLEDSWRWLETQDVDSVKILQLRSILDFTSLALRLSLIGLWRGWFDGIQ</sequence>
<dbReference type="InterPro" id="IPR050863">
    <property type="entry name" value="CenT-Element_Derived"/>
</dbReference>
<evidence type="ECO:0000259" key="4">
    <source>
        <dbReference type="PROSITE" id="PS51253"/>
    </source>
</evidence>
<dbReference type="PANTHER" id="PTHR19303">
    <property type="entry name" value="TRANSPOSON"/>
    <property type="match status" value="1"/>
</dbReference>
<dbReference type="SUPFAM" id="SSF46689">
    <property type="entry name" value="Homeodomain-like"/>
    <property type="match status" value="2"/>
</dbReference>
<dbReference type="AlphaFoldDB" id="A0A8C3F3T9"/>
<protein>
    <recommendedName>
        <fullName evidence="4">HTH CENPB-type domain-containing protein</fullName>
    </recommendedName>
</protein>